<dbReference type="EMBL" id="KL250594">
    <property type="protein sequence ID" value="KGB34198.1"/>
    <property type="molecule type" value="Genomic_DNA"/>
</dbReference>
<proteinExistence type="predicted"/>
<evidence type="ECO:0008006" key="2">
    <source>
        <dbReference type="Google" id="ProtNLM"/>
    </source>
</evidence>
<dbReference type="AlphaFoldDB" id="A0A095BYI8"/>
<reference evidence="1" key="1">
    <citation type="journal article" date="2012" name="Nat. Genet.">
        <title>Whole-genome sequence of Schistosoma haematobium.</title>
        <authorList>
            <person name="Young N.D."/>
            <person name="Jex A.R."/>
            <person name="Li B."/>
            <person name="Liu S."/>
            <person name="Yang L."/>
            <person name="Xiong Z."/>
            <person name="Li Y."/>
            <person name="Cantacessi C."/>
            <person name="Hall R.S."/>
            <person name="Xu X."/>
            <person name="Chen F."/>
            <person name="Wu X."/>
            <person name="Zerlotini A."/>
            <person name="Oliveira G."/>
            <person name="Hofmann A."/>
            <person name="Zhang G."/>
            <person name="Fang X."/>
            <person name="Kang Y."/>
            <person name="Campbell B.E."/>
            <person name="Loukas A."/>
            <person name="Ranganathan S."/>
            <person name="Rollinson D."/>
            <person name="Rinaldi G."/>
            <person name="Brindley P.J."/>
            <person name="Yang H."/>
            <person name="Wang J."/>
            <person name="Wang J."/>
            <person name="Gasser R.B."/>
        </authorList>
    </citation>
    <scope>NUCLEOTIDE SEQUENCE [LARGE SCALE GENOMIC DNA]</scope>
</reference>
<name>A0A095BYI8_SCHHA</name>
<gene>
    <name evidence="1" type="ORF">MS3_02410</name>
</gene>
<protein>
    <recommendedName>
        <fullName evidence="2">Ribosome recycling factor</fullName>
    </recommendedName>
</protein>
<sequence>MNRLLSLQKVSSSLVRVSQSSIWKGSIFDPVCSHNWVLHPTIRWKSKGAHVKNVKKFDRSDITAEVLSLVKEDKMNKEFQNILSRFQNSLVQRLSLRMTPQIFFDIMLPELNVKLGQVANIILQNNMHQNITSNNSHNRANVGNHYLLVDLTGRPELFVPARKAVISFLDPCKDGSGENRVQSVNECTFTIQLNTVITQESRQRALLQGQELLHQTIHEMDKIYHAHNKLLHSKEAKEKLSEDDLFIAREYLRSMIKEQHKLAEAMWYPKKLELEGEKII</sequence>
<evidence type="ECO:0000313" key="1">
    <source>
        <dbReference type="EMBL" id="KGB34198.1"/>
    </source>
</evidence>
<organism evidence="1">
    <name type="scientific">Schistosoma haematobium</name>
    <name type="common">Blood fluke</name>
    <dbReference type="NCBI Taxonomy" id="6185"/>
    <lineage>
        <taxon>Eukaryota</taxon>
        <taxon>Metazoa</taxon>
        <taxon>Spiralia</taxon>
        <taxon>Lophotrochozoa</taxon>
        <taxon>Platyhelminthes</taxon>
        <taxon>Trematoda</taxon>
        <taxon>Digenea</taxon>
        <taxon>Strigeidida</taxon>
        <taxon>Schistosomatoidea</taxon>
        <taxon>Schistosomatidae</taxon>
        <taxon>Schistosoma</taxon>
    </lineage>
</organism>
<accession>A0A095BYI8</accession>
<dbReference type="OrthoDB" id="6270239at2759"/>